<evidence type="ECO:0000313" key="2">
    <source>
        <dbReference type="EMBL" id="MDQ0159712.1"/>
    </source>
</evidence>
<dbReference type="EMBL" id="JAUSTQ010000006">
    <property type="protein sequence ID" value="MDQ0159712.1"/>
    <property type="molecule type" value="Genomic_DNA"/>
</dbReference>
<evidence type="ECO:0000256" key="1">
    <source>
        <dbReference type="SAM" id="Phobius"/>
    </source>
</evidence>
<feature type="transmembrane region" description="Helical" evidence="1">
    <location>
        <begin position="62"/>
        <end position="80"/>
    </location>
</feature>
<feature type="transmembrane region" description="Helical" evidence="1">
    <location>
        <begin position="7"/>
        <end position="24"/>
    </location>
</feature>
<sequence>MNSSKLHYLIALISYPAIILHFLFSDYESEKTVTGISFFSIATVIYLVSVYLYSKGDLGKKLVLFGLMLLGIVSIILAVLTV</sequence>
<protein>
    <submittedName>
        <fullName evidence="2">Uncharacterized protein</fullName>
    </submittedName>
</protein>
<gene>
    <name evidence="2" type="ORF">J2S77_001698</name>
</gene>
<keyword evidence="1" id="KW-0472">Membrane</keyword>
<comment type="caution">
    <text evidence="2">The sequence shown here is derived from an EMBL/GenBank/DDBJ whole genome shotgun (WGS) entry which is preliminary data.</text>
</comment>
<proteinExistence type="predicted"/>
<dbReference type="Proteomes" id="UP001224359">
    <property type="component" value="Unassembled WGS sequence"/>
</dbReference>
<accession>A0ABT9VFG8</accession>
<name>A0ABT9VFG8_9BACI</name>
<organism evidence="2 3">
    <name type="scientific">Alkalibacillus salilacus</name>
    <dbReference type="NCBI Taxonomy" id="284582"/>
    <lineage>
        <taxon>Bacteria</taxon>
        <taxon>Bacillati</taxon>
        <taxon>Bacillota</taxon>
        <taxon>Bacilli</taxon>
        <taxon>Bacillales</taxon>
        <taxon>Bacillaceae</taxon>
        <taxon>Alkalibacillus</taxon>
    </lineage>
</organism>
<keyword evidence="1" id="KW-1133">Transmembrane helix</keyword>
<dbReference type="RefSeq" id="WP_306976411.1">
    <property type="nucleotide sequence ID" value="NZ_JAUSTQ010000006.1"/>
</dbReference>
<keyword evidence="1" id="KW-0812">Transmembrane</keyword>
<evidence type="ECO:0000313" key="3">
    <source>
        <dbReference type="Proteomes" id="UP001224359"/>
    </source>
</evidence>
<keyword evidence="3" id="KW-1185">Reference proteome</keyword>
<feature type="transmembrane region" description="Helical" evidence="1">
    <location>
        <begin position="36"/>
        <end position="53"/>
    </location>
</feature>
<reference evidence="2 3" key="1">
    <citation type="submission" date="2023-07" db="EMBL/GenBank/DDBJ databases">
        <title>Genomic Encyclopedia of Type Strains, Phase IV (KMG-IV): sequencing the most valuable type-strain genomes for metagenomic binning, comparative biology and taxonomic classification.</title>
        <authorList>
            <person name="Goeker M."/>
        </authorList>
    </citation>
    <scope>NUCLEOTIDE SEQUENCE [LARGE SCALE GENOMIC DNA]</scope>
    <source>
        <strain evidence="2 3">DSM 16460</strain>
    </source>
</reference>